<dbReference type="Proteomes" id="UP000324222">
    <property type="component" value="Unassembled WGS sequence"/>
</dbReference>
<name>A0A5B7GV56_PORTR</name>
<evidence type="ECO:0000256" key="1">
    <source>
        <dbReference type="SAM" id="MobiDB-lite"/>
    </source>
</evidence>
<proteinExistence type="predicted"/>
<gene>
    <name evidence="2" type="ORF">E2C01_055577</name>
</gene>
<feature type="region of interest" description="Disordered" evidence="1">
    <location>
        <begin position="142"/>
        <end position="164"/>
    </location>
</feature>
<keyword evidence="3" id="KW-1185">Reference proteome</keyword>
<accession>A0A5B7GV56</accession>
<feature type="compositionally biased region" description="Pro residues" evidence="1">
    <location>
        <begin position="153"/>
        <end position="164"/>
    </location>
</feature>
<protein>
    <submittedName>
        <fullName evidence="2">Uncharacterized protein</fullName>
    </submittedName>
</protein>
<organism evidence="2 3">
    <name type="scientific">Portunus trituberculatus</name>
    <name type="common">Swimming crab</name>
    <name type="synonym">Neptunus trituberculatus</name>
    <dbReference type="NCBI Taxonomy" id="210409"/>
    <lineage>
        <taxon>Eukaryota</taxon>
        <taxon>Metazoa</taxon>
        <taxon>Ecdysozoa</taxon>
        <taxon>Arthropoda</taxon>
        <taxon>Crustacea</taxon>
        <taxon>Multicrustacea</taxon>
        <taxon>Malacostraca</taxon>
        <taxon>Eumalacostraca</taxon>
        <taxon>Eucarida</taxon>
        <taxon>Decapoda</taxon>
        <taxon>Pleocyemata</taxon>
        <taxon>Brachyura</taxon>
        <taxon>Eubrachyura</taxon>
        <taxon>Portunoidea</taxon>
        <taxon>Portunidae</taxon>
        <taxon>Portuninae</taxon>
        <taxon>Portunus</taxon>
    </lineage>
</organism>
<dbReference type="AlphaFoldDB" id="A0A5B7GV56"/>
<evidence type="ECO:0000313" key="2">
    <source>
        <dbReference type="EMBL" id="MPC61503.1"/>
    </source>
</evidence>
<sequence>MLLFTNEDVWRRIVVARRTQRTARSTATGAVTRYFLPTSATPLRLPLALPPTRSQMAKRSPCTPKDLSTATSTHARRLRKIRYNTILTIKQVFVQQHRDHFKKPRFIDTIPGNRVGHEVTSRRFTSLVEPASTLEVTKGHERLYMTSTEPSPATHPAPPSLMTK</sequence>
<dbReference type="EMBL" id="VSRR010018597">
    <property type="protein sequence ID" value="MPC61503.1"/>
    <property type="molecule type" value="Genomic_DNA"/>
</dbReference>
<feature type="region of interest" description="Disordered" evidence="1">
    <location>
        <begin position="53"/>
        <end position="72"/>
    </location>
</feature>
<comment type="caution">
    <text evidence="2">The sequence shown here is derived from an EMBL/GenBank/DDBJ whole genome shotgun (WGS) entry which is preliminary data.</text>
</comment>
<evidence type="ECO:0000313" key="3">
    <source>
        <dbReference type="Proteomes" id="UP000324222"/>
    </source>
</evidence>
<reference evidence="2 3" key="1">
    <citation type="submission" date="2019-05" db="EMBL/GenBank/DDBJ databases">
        <title>Another draft genome of Portunus trituberculatus and its Hox gene families provides insights of decapod evolution.</title>
        <authorList>
            <person name="Jeong J.-H."/>
            <person name="Song I."/>
            <person name="Kim S."/>
            <person name="Choi T."/>
            <person name="Kim D."/>
            <person name="Ryu S."/>
            <person name="Kim W."/>
        </authorList>
    </citation>
    <scope>NUCLEOTIDE SEQUENCE [LARGE SCALE GENOMIC DNA]</scope>
    <source>
        <tissue evidence="2">Muscle</tissue>
    </source>
</reference>